<keyword evidence="2 3" id="KW-0472">Membrane</keyword>
<dbReference type="EMBL" id="CP091430">
    <property type="protein sequence ID" value="UVI33628.1"/>
    <property type="molecule type" value="Genomic_DNA"/>
</dbReference>
<dbReference type="Pfam" id="PF03323">
    <property type="entry name" value="GerA"/>
    <property type="match status" value="1"/>
</dbReference>
<dbReference type="RefSeq" id="WP_258389680.1">
    <property type="nucleotide sequence ID" value="NZ_CP091430.1"/>
</dbReference>
<sequence length="499" mass="55477">MNPISNNPQSHKKELVSPDLSANKQRMETIFADCKDVVFHPYHYGPDLVHSALVVHCETLVQDQKVNFLKSALQDLVAHELGSTLEITPDHIISFFGRQGVSAHTAKVLEQIRDAEQNVMSGHVVIFFDKWNKALSFNAISVESRQVTEPITEPVVNGPHESTVENLKKSVGMIRARLMNADFKMDFFRAGGKTNNEIAYGYLKGAVNPETLAEFKQRIVKAKDMEILESSYIEELLEDWTYSPFPQFRFTERPDTAVAALLDGKIIVMVSGSPSIMICPGLFPEFLQSSEDYYERTIYSSMIRLLRIAAFLISLTLPSIYIALTTFHPELIPTVLLLAILNTREGIPFPGFVEALIMEFFFELLREAGIRLPRPIGSAVSIVGALVIGEAAINAGIASPAMVVVVALTGIASFGIPQYNIAIALRILRFPLMILAASLGGFGLMIGYLLILLHLTSLRSLGQPYFSPLAPLHLRQLLDVFVRAPLKTLFRSPRSRHSR</sequence>
<feature type="transmembrane region" description="Helical" evidence="3">
    <location>
        <begin position="432"/>
        <end position="453"/>
    </location>
</feature>
<feature type="transmembrane region" description="Helical" evidence="3">
    <location>
        <begin position="305"/>
        <end position="327"/>
    </location>
</feature>
<evidence type="ECO:0000256" key="1">
    <source>
        <dbReference type="ARBA" id="ARBA00005278"/>
    </source>
</evidence>
<keyword evidence="3" id="KW-0812">Transmembrane</keyword>
<name>A0ABY5SN37_9BACL</name>
<keyword evidence="3" id="KW-1133">Transmembrane helix</keyword>
<dbReference type="PANTHER" id="PTHR22550:SF5">
    <property type="entry name" value="LEUCINE ZIPPER PROTEIN 4"/>
    <property type="match status" value="1"/>
</dbReference>
<dbReference type="PIRSF" id="PIRSF005690">
    <property type="entry name" value="GerBA"/>
    <property type="match status" value="1"/>
</dbReference>
<evidence type="ECO:0000256" key="3">
    <source>
        <dbReference type="SAM" id="Phobius"/>
    </source>
</evidence>
<protein>
    <submittedName>
        <fullName evidence="4">Spore germination protein</fullName>
    </submittedName>
</protein>
<dbReference type="Proteomes" id="UP001057877">
    <property type="component" value="Chromosome"/>
</dbReference>
<keyword evidence="5" id="KW-1185">Reference proteome</keyword>
<dbReference type="InterPro" id="IPR050768">
    <property type="entry name" value="UPF0353/GerABKA_families"/>
</dbReference>
<accession>A0ABY5SN37</accession>
<evidence type="ECO:0000256" key="2">
    <source>
        <dbReference type="ARBA" id="ARBA00023136"/>
    </source>
</evidence>
<dbReference type="InterPro" id="IPR004995">
    <property type="entry name" value="Spore_Ger"/>
</dbReference>
<dbReference type="PANTHER" id="PTHR22550">
    <property type="entry name" value="SPORE GERMINATION PROTEIN"/>
    <property type="match status" value="1"/>
</dbReference>
<reference evidence="4" key="1">
    <citation type="submission" date="2022-01" db="EMBL/GenBank/DDBJ databases">
        <title>Paenibacillus spongiae sp. nov., isolated from marine sponge.</title>
        <authorList>
            <person name="Li Z."/>
            <person name="Zhang M."/>
        </authorList>
    </citation>
    <scope>NUCLEOTIDE SEQUENCE</scope>
    <source>
        <strain evidence="4">PHS-Z3</strain>
    </source>
</reference>
<evidence type="ECO:0000313" key="5">
    <source>
        <dbReference type="Proteomes" id="UP001057877"/>
    </source>
</evidence>
<feature type="transmembrane region" description="Helical" evidence="3">
    <location>
        <begin position="377"/>
        <end position="397"/>
    </location>
</feature>
<feature type="transmembrane region" description="Helical" evidence="3">
    <location>
        <begin position="403"/>
        <end position="425"/>
    </location>
</feature>
<proteinExistence type="inferred from homology"/>
<feature type="transmembrane region" description="Helical" evidence="3">
    <location>
        <begin position="347"/>
        <end position="365"/>
    </location>
</feature>
<comment type="similarity">
    <text evidence="1">Belongs to the GerABKA family.</text>
</comment>
<organism evidence="4 5">
    <name type="scientific">Paenibacillus spongiae</name>
    <dbReference type="NCBI Taxonomy" id="2909671"/>
    <lineage>
        <taxon>Bacteria</taxon>
        <taxon>Bacillati</taxon>
        <taxon>Bacillota</taxon>
        <taxon>Bacilli</taxon>
        <taxon>Bacillales</taxon>
        <taxon>Paenibacillaceae</taxon>
        <taxon>Paenibacillus</taxon>
    </lineage>
</organism>
<evidence type="ECO:0000313" key="4">
    <source>
        <dbReference type="EMBL" id="UVI33628.1"/>
    </source>
</evidence>
<gene>
    <name evidence="4" type="ORF">L1F29_12730</name>
</gene>